<protein>
    <recommendedName>
        <fullName evidence="3">Alpha-1,2-Mannosidase</fullName>
    </recommendedName>
</protein>
<comment type="caution">
    <text evidence="1">The sequence shown here is derived from an EMBL/GenBank/DDBJ whole genome shotgun (WGS) entry which is preliminary data.</text>
</comment>
<reference evidence="1" key="1">
    <citation type="submission" date="2020-10" db="EMBL/GenBank/DDBJ databases">
        <authorList>
            <person name="Sedaghatjoo S."/>
        </authorList>
    </citation>
    <scope>NUCLEOTIDE SEQUENCE</scope>
    <source>
        <strain evidence="1">AZH3</strain>
    </source>
</reference>
<dbReference type="Proteomes" id="UP000836402">
    <property type="component" value="Unassembled WGS sequence"/>
</dbReference>
<name>A0ABN7IIP3_9BASI</name>
<organism evidence="1 2">
    <name type="scientific">Tilletia caries</name>
    <name type="common">wheat bunt fungus</name>
    <dbReference type="NCBI Taxonomy" id="13290"/>
    <lineage>
        <taxon>Eukaryota</taxon>
        <taxon>Fungi</taxon>
        <taxon>Dikarya</taxon>
        <taxon>Basidiomycota</taxon>
        <taxon>Ustilaginomycotina</taxon>
        <taxon>Exobasidiomycetes</taxon>
        <taxon>Tilletiales</taxon>
        <taxon>Tilletiaceae</taxon>
        <taxon>Tilletia</taxon>
    </lineage>
</organism>
<evidence type="ECO:0000313" key="1">
    <source>
        <dbReference type="EMBL" id="CAD6897152.1"/>
    </source>
</evidence>
<gene>
    <name evidence="1" type="ORF">JKIAZH3_G3919</name>
</gene>
<sequence length="156" mass="17491">NYDTSKRKFFGDESFAYYEFAAVSSAFRKSGARSALSHYLQMTLLYEWNDPPSYNEALPLAAKLWARIGFKLLADYDITALAEKIRADRGEPQSRVASKDRFLVHSMRRDPSIANTFEANGGVRRAVASLIPRAGDHVRMRSATESLLAAVRLANL</sequence>
<evidence type="ECO:0000313" key="2">
    <source>
        <dbReference type="Proteomes" id="UP000836402"/>
    </source>
</evidence>
<keyword evidence="2" id="KW-1185">Reference proteome</keyword>
<dbReference type="EMBL" id="CAJHJG010000089">
    <property type="protein sequence ID" value="CAD6897152.1"/>
    <property type="molecule type" value="Genomic_DNA"/>
</dbReference>
<evidence type="ECO:0008006" key="3">
    <source>
        <dbReference type="Google" id="ProtNLM"/>
    </source>
</evidence>
<accession>A0ABN7IIP3</accession>
<feature type="non-terminal residue" evidence="1">
    <location>
        <position position="1"/>
    </location>
</feature>
<proteinExistence type="predicted"/>